<evidence type="ECO:0000259" key="12">
    <source>
        <dbReference type="Pfam" id="PF07715"/>
    </source>
</evidence>
<dbReference type="Gene3D" id="2.170.130.10">
    <property type="entry name" value="TonB-dependent receptor, plug domain"/>
    <property type="match status" value="1"/>
</dbReference>
<comment type="subcellular location">
    <subcellularLocation>
        <location evidence="1 8">Cell outer membrane</location>
        <topology evidence="1 8">Multi-pass membrane protein</topology>
    </subcellularLocation>
</comment>
<evidence type="ECO:0000313" key="13">
    <source>
        <dbReference type="EMBL" id="MCQ4167085.1"/>
    </source>
</evidence>
<comment type="caution">
    <text evidence="13">The sequence shown here is derived from an EMBL/GenBank/DDBJ whole genome shotgun (WGS) entry which is preliminary data.</text>
</comment>
<feature type="domain" description="TonB-dependent receptor-like beta-barrel" evidence="11">
    <location>
        <begin position="374"/>
        <end position="918"/>
    </location>
</feature>
<evidence type="ECO:0000256" key="7">
    <source>
        <dbReference type="ARBA" id="ARBA00023237"/>
    </source>
</evidence>
<keyword evidence="5 9" id="KW-0798">TonB box</keyword>
<dbReference type="InterPro" id="IPR039426">
    <property type="entry name" value="TonB-dep_rcpt-like"/>
</dbReference>
<accession>A0ABT1QXS3</accession>
<dbReference type="InterPro" id="IPR000531">
    <property type="entry name" value="Beta-barrel_TonB"/>
</dbReference>
<keyword evidence="10" id="KW-0732">Signal</keyword>
<evidence type="ECO:0000256" key="4">
    <source>
        <dbReference type="ARBA" id="ARBA00022692"/>
    </source>
</evidence>
<dbReference type="Pfam" id="PF00593">
    <property type="entry name" value="TonB_dep_Rec_b-barrel"/>
    <property type="match status" value="1"/>
</dbReference>
<protein>
    <submittedName>
        <fullName evidence="13">TonB-dependent receptor</fullName>
    </submittedName>
</protein>
<comment type="similarity">
    <text evidence="8 9">Belongs to the TonB-dependent receptor family.</text>
</comment>
<keyword evidence="13" id="KW-0675">Receptor</keyword>
<dbReference type="PANTHER" id="PTHR47234">
    <property type="match status" value="1"/>
</dbReference>
<evidence type="ECO:0000256" key="5">
    <source>
        <dbReference type="ARBA" id="ARBA00023077"/>
    </source>
</evidence>
<dbReference type="Gene3D" id="2.40.170.20">
    <property type="entry name" value="TonB-dependent receptor, beta-barrel domain"/>
    <property type="match status" value="1"/>
</dbReference>
<keyword evidence="2 8" id="KW-0813">Transport</keyword>
<evidence type="ECO:0000256" key="8">
    <source>
        <dbReference type="PROSITE-ProRule" id="PRU01360"/>
    </source>
</evidence>
<dbReference type="InterPro" id="IPR037066">
    <property type="entry name" value="Plug_dom_sf"/>
</dbReference>
<organism evidence="13 14">
    <name type="scientific">Tahibacter harae</name>
    <dbReference type="NCBI Taxonomy" id="2963937"/>
    <lineage>
        <taxon>Bacteria</taxon>
        <taxon>Pseudomonadati</taxon>
        <taxon>Pseudomonadota</taxon>
        <taxon>Gammaproteobacteria</taxon>
        <taxon>Lysobacterales</taxon>
        <taxon>Rhodanobacteraceae</taxon>
        <taxon>Tahibacter</taxon>
    </lineage>
</organism>
<evidence type="ECO:0000256" key="1">
    <source>
        <dbReference type="ARBA" id="ARBA00004571"/>
    </source>
</evidence>
<gene>
    <name evidence="13" type="ORF">NM961_20405</name>
</gene>
<dbReference type="SUPFAM" id="SSF56935">
    <property type="entry name" value="Porins"/>
    <property type="match status" value="1"/>
</dbReference>
<name>A0ABT1QXS3_9GAMM</name>
<evidence type="ECO:0000256" key="9">
    <source>
        <dbReference type="RuleBase" id="RU003357"/>
    </source>
</evidence>
<evidence type="ECO:0000256" key="3">
    <source>
        <dbReference type="ARBA" id="ARBA00022452"/>
    </source>
</evidence>
<evidence type="ECO:0000256" key="10">
    <source>
        <dbReference type="SAM" id="SignalP"/>
    </source>
</evidence>
<proteinExistence type="inferred from homology"/>
<evidence type="ECO:0000259" key="11">
    <source>
        <dbReference type="Pfam" id="PF00593"/>
    </source>
</evidence>
<dbReference type="PANTHER" id="PTHR47234:SF2">
    <property type="entry name" value="TONB-DEPENDENT RECEPTOR"/>
    <property type="match status" value="1"/>
</dbReference>
<feature type="chain" id="PRO_5045287579" evidence="10">
    <location>
        <begin position="24"/>
        <end position="954"/>
    </location>
</feature>
<dbReference type="Proteomes" id="UP001165498">
    <property type="component" value="Unassembled WGS sequence"/>
</dbReference>
<keyword evidence="14" id="KW-1185">Reference proteome</keyword>
<dbReference type="InterPro" id="IPR036942">
    <property type="entry name" value="Beta-barrel_TonB_sf"/>
</dbReference>
<feature type="domain" description="TonB-dependent receptor plug" evidence="12">
    <location>
        <begin position="51"/>
        <end position="159"/>
    </location>
</feature>
<dbReference type="RefSeq" id="WP_255916271.1">
    <property type="nucleotide sequence ID" value="NZ_JANFQO010000024.1"/>
</dbReference>
<evidence type="ECO:0000256" key="2">
    <source>
        <dbReference type="ARBA" id="ARBA00022448"/>
    </source>
</evidence>
<dbReference type="InterPro" id="IPR012910">
    <property type="entry name" value="Plug_dom"/>
</dbReference>
<dbReference type="PROSITE" id="PS51257">
    <property type="entry name" value="PROKAR_LIPOPROTEIN"/>
    <property type="match status" value="1"/>
</dbReference>
<keyword evidence="3 8" id="KW-1134">Transmembrane beta strand</keyword>
<dbReference type="EMBL" id="JANFQO010000024">
    <property type="protein sequence ID" value="MCQ4167085.1"/>
    <property type="molecule type" value="Genomic_DNA"/>
</dbReference>
<feature type="signal peptide" evidence="10">
    <location>
        <begin position="1"/>
        <end position="23"/>
    </location>
</feature>
<evidence type="ECO:0000256" key="6">
    <source>
        <dbReference type="ARBA" id="ARBA00023136"/>
    </source>
</evidence>
<keyword evidence="4 8" id="KW-0812">Transmembrane</keyword>
<keyword evidence="7 8" id="KW-0998">Cell outer membrane</keyword>
<sequence>MSYPSFRACSAALLALACNQALAQQLKVDSEAIKLEKVEVVGSHLRRVDLETQHPVLVIEREALLKTGLTDVADILQTITSNGQTLNRNVNNGGNGEARVNLRSLGDNRTLVLLDGHRVVSGLEGAVDLTAIPLALVQRVEVLRDGASAIYGSDAIAGVVNIVTRRDYSGGEAMMYFGENDHNDGQRRAYELTWGSKGEGWSAAAGASYSKDEPIFARDREITRLPVYGLPISATGSLITGYTRFRPASAPGLLRLIEGRNGTSPDDFRPLDAATDGYNYTLQNYLQTPQERRALFGQGRYEISPQLALSASVLRNERRSAQQLAEPTVSFSRAVLDPAGQPIGISADNVYNPFDEAIITGARRFIEAGPRRFEQEVDTTRVNLSVDGVFQLGSRDFSWGVNYSATRAEQREFVSPYAANARLALALGPSFRDAAGVARCGRPGAVIDGCVPLDLFGPPGSITPEMLAYVGISAHNRKRSDSRDFVAHAEGELFDLPAGPVSLAAGYERRSESGYNRPDQVIASGDANGTGVTYDATEGRYTVNEAWLEMNLPLLSEKPLAQLLDLSLASRYSDYSLFGGTTNSQLGLRWKPARDLLVRANIAEGFRAPSLFDLFSGAYDSIGPLSDPCAAANSPTLAVLTRCQAAGVPADVQETDALVTFGANPHLLPERALSRSAGFVYSPQWLEGFEATVDWYRIQIRDAIGNRAVEGVLADCYERGDAGACARIQRGADGSLTKVIAVAQNLPGGLETEGVDFGLTYRRSTDIGNFSVAWDNAYVSYYGELHQPPRNALLPDGSLASGNTVAENRVAGGFYGVVWRLRSNLSLQWQRDAWSSSVGVRYFSPSDEDCSVVTQTADFLEQPELRRLCSNPDREIDIDGSGVATAAPQNRIGSITYFDLETSWDAPWQARFTLGVRNAFDRDPPISFSSQFNSTIPDNDVPGRFWYASYRQRF</sequence>
<keyword evidence="6 8" id="KW-0472">Membrane</keyword>
<dbReference type="PROSITE" id="PS52016">
    <property type="entry name" value="TONB_DEPENDENT_REC_3"/>
    <property type="match status" value="1"/>
</dbReference>
<reference evidence="13" key="1">
    <citation type="submission" date="2022-07" db="EMBL/GenBank/DDBJ databases">
        <title>Tahibacter sp., a new gammaproteobacterium isolated from the silt sample collected at pig farm.</title>
        <authorList>
            <person name="Chen H."/>
        </authorList>
    </citation>
    <scope>NUCLEOTIDE SEQUENCE</scope>
    <source>
        <strain evidence="13">P2K</strain>
    </source>
</reference>
<dbReference type="Pfam" id="PF07715">
    <property type="entry name" value="Plug"/>
    <property type="match status" value="1"/>
</dbReference>
<evidence type="ECO:0000313" key="14">
    <source>
        <dbReference type="Proteomes" id="UP001165498"/>
    </source>
</evidence>